<evidence type="ECO:0000313" key="10">
    <source>
        <dbReference type="Proteomes" id="UP000326354"/>
    </source>
</evidence>
<sequence length="312" mass="35132">MKKYLSIVIPLFNEQDNVETLLKHLKDSVTPLNKSYEIILVDDGSKDETWERISEAAQHDCNVKGIRFARNFGHQHALLAGLHAAEGEAVISMDGDLQHPPSTIKNLIEEHHKGYLVVNTCRNDVKVASFFKRTTSHYFYKIFSILTNVPMSSGTSDFRLLDHSVVKHILEFQDVDLFLRGAVAWLGYRSTTVPYEANARHSGVSKYNLKKMIRFAAKSIISFSVKPLVLGIWIGIITSMLAFLEIVYVVVQFSRGVTVPGWASIIGIVSFLFGILFILLGIIGVYLSRIHMALQNRPKFVIQETTSGKEHL</sequence>
<keyword evidence="10" id="KW-1185">Reference proteome</keyword>
<dbReference type="PANTHER" id="PTHR48090">
    <property type="entry name" value="UNDECAPRENYL-PHOSPHATE 4-DEOXY-4-FORMAMIDO-L-ARABINOSE TRANSFERASE-RELATED"/>
    <property type="match status" value="1"/>
</dbReference>
<gene>
    <name evidence="9" type="ORF">UABAM_03465</name>
</gene>
<dbReference type="EMBL" id="AP019860">
    <property type="protein sequence ID" value="BBM85102.1"/>
    <property type="molecule type" value="Genomic_DNA"/>
</dbReference>
<evidence type="ECO:0000256" key="6">
    <source>
        <dbReference type="ARBA" id="ARBA00023136"/>
    </source>
</evidence>
<evidence type="ECO:0000256" key="1">
    <source>
        <dbReference type="ARBA" id="ARBA00004141"/>
    </source>
</evidence>
<comment type="subcellular location">
    <subcellularLocation>
        <location evidence="1">Membrane</location>
        <topology evidence="1">Multi-pass membrane protein</topology>
    </subcellularLocation>
</comment>
<evidence type="ECO:0000256" key="2">
    <source>
        <dbReference type="ARBA" id="ARBA00022676"/>
    </source>
</evidence>
<keyword evidence="6 7" id="KW-0472">Membrane</keyword>
<dbReference type="InterPro" id="IPR050256">
    <property type="entry name" value="Glycosyltransferase_2"/>
</dbReference>
<evidence type="ECO:0000259" key="8">
    <source>
        <dbReference type="Pfam" id="PF00535"/>
    </source>
</evidence>
<keyword evidence="4 7" id="KW-0812">Transmembrane</keyword>
<evidence type="ECO:0000256" key="3">
    <source>
        <dbReference type="ARBA" id="ARBA00022679"/>
    </source>
</evidence>
<dbReference type="KEGG" id="uam:UABAM_03465"/>
<dbReference type="PANTHER" id="PTHR48090:SF1">
    <property type="entry name" value="PROPHAGE BACTOPRENOL GLUCOSYL TRANSFERASE HOMOLOG"/>
    <property type="match status" value="1"/>
</dbReference>
<dbReference type="Proteomes" id="UP000326354">
    <property type="component" value="Chromosome"/>
</dbReference>
<dbReference type="GO" id="GO:0016757">
    <property type="term" value="F:glycosyltransferase activity"/>
    <property type="evidence" value="ECO:0007669"/>
    <property type="project" value="UniProtKB-KW"/>
</dbReference>
<feature type="transmembrane region" description="Helical" evidence="7">
    <location>
        <begin position="262"/>
        <end position="287"/>
    </location>
</feature>
<dbReference type="InterPro" id="IPR001173">
    <property type="entry name" value="Glyco_trans_2-like"/>
</dbReference>
<dbReference type="GO" id="GO:0005886">
    <property type="term" value="C:plasma membrane"/>
    <property type="evidence" value="ECO:0007669"/>
    <property type="project" value="TreeGrafter"/>
</dbReference>
<dbReference type="RefSeq" id="WP_173013375.1">
    <property type="nucleotide sequence ID" value="NZ_AP019860.1"/>
</dbReference>
<keyword evidence="5 7" id="KW-1133">Transmembrane helix</keyword>
<reference evidence="9 10" key="1">
    <citation type="submission" date="2019-08" db="EMBL/GenBank/DDBJ databases">
        <title>Complete genome sequence of Candidatus Uab amorphum.</title>
        <authorList>
            <person name="Shiratori T."/>
            <person name="Suzuki S."/>
            <person name="Kakizawa Y."/>
            <person name="Ishida K."/>
        </authorList>
    </citation>
    <scope>NUCLEOTIDE SEQUENCE [LARGE SCALE GENOMIC DNA]</scope>
    <source>
        <strain evidence="9 10">SRT547</strain>
    </source>
</reference>
<protein>
    <submittedName>
        <fullName evidence="9">Glycosyl transferase</fullName>
    </submittedName>
</protein>
<dbReference type="AlphaFoldDB" id="A0A5S9IPJ9"/>
<proteinExistence type="predicted"/>
<keyword evidence="3 9" id="KW-0808">Transferase</keyword>
<dbReference type="SUPFAM" id="SSF53448">
    <property type="entry name" value="Nucleotide-diphospho-sugar transferases"/>
    <property type="match status" value="1"/>
</dbReference>
<feature type="domain" description="Glycosyltransferase 2-like" evidence="8">
    <location>
        <begin position="6"/>
        <end position="169"/>
    </location>
</feature>
<accession>A0A5S9IPJ9</accession>
<name>A0A5S9IPJ9_UABAM</name>
<dbReference type="InterPro" id="IPR029044">
    <property type="entry name" value="Nucleotide-diphossugar_trans"/>
</dbReference>
<dbReference type="Gene3D" id="3.90.550.10">
    <property type="entry name" value="Spore Coat Polysaccharide Biosynthesis Protein SpsA, Chain A"/>
    <property type="match status" value="1"/>
</dbReference>
<evidence type="ECO:0000256" key="7">
    <source>
        <dbReference type="SAM" id="Phobius"/>
    </source>
</evidence>
<keyword evidence="2" id="KW-0328">Glycosyltransferase</keyword>
<organism evidence="9 10">
    <name type="scientific">Uabimicrobium amorphum</name>
    <dbReference type="NCBI Taxonomy" id="2596890"/>
    <lineage>
        <taxon>Bacteria</taxon>
        <taxon>Pseudomonadati</taxon>
        <taxon>Planctomycetota</taxon>
        <taxon>Candidatus Uabimicrobiia</taxon>
        <taxon>Candidatus Uabimicrobiales</taxon>
        <taxon>Candidatus Uabimicrobiaceae</taxon>
        <taxon>Candidatus Uabimicrobium</taxon>
    </lineage>
</organism>
<evidence type="ECO:0000256" key="5">
    <source>
        <dbReference type="ARBA" id="ARBA00022989"/>
    </source>
</evidence>
<feature type="transmembrane region" description="Helical" evidence="7">
    <location>
        <begin position="228"/>
        <end position="250"/>
    </location>
</feature>
<evidence type="ECO:0000313" key="9">
    <source>
        <dbReference type="EMBL" id="BBM85102.1"/>
    </source>
</evidence>
<evidence type="ECO:0000256" key="4">
    <source>
        <dbReference type="ARBA" id="ARBA00022692"/>
    </source>
</evidence>
<dbReference type="Pfam" id="PF00535">
    <property type="entry name" value="Glycos_transf_2"/>
    <property type="match status" value="1"/>
</dbReference>
<dbReference type="CDD" id="cd04187">
    <property type="entry name" value="DPM1_like_bac"/>
    <property type="match status" value="1"/>
</dbReference>